<dbReference type="PROSITE" id="PS51257">
    <property type="entry name" value="PROKAR_LIPOPROTEIN"/>
    <property type="match status" value="1"/>
</dbReference>
<dbReference type="RefSeq" id="WP_156338904.1">
    <property type="nucleotide sequence ID" value="NZ_CP012159.1"/>
</dbReference>
<dbReference type="STRING" id="52.CMC5_056950"/>
<evidence type="ECO:0000313" key="3">
    <source>
        <dbReference type="Proteomes" id="UP000067626"/>
    </source>
</evidence>
<organism evidence="2 3">
    <name type="scientific">Chondromyces crocatus</name>
    <dbReference type="NCBI Taxonomy" id="52"/>
    <lineage>
        <taxon>Bacteria</taxon>
        <taxon>Pseudomonadati</taxon>
        <taxon>Myxococcota</taxon>
        <taxon>Polyangia</taxon>
        <taxon>Polyangiales</taxon>
        <taxon>Polyangiaceae</taxon>
        <taxon>Chondromyces</taxon>
    </lineage>
</organism>
<sequence length="378" mass="39020">MSRIGPGAAWSLTFLALGLGACGGPVSSPVAPVVLQLPSAEGATSGSEGAAAVESDETSPPRIELPSSVACVLDGPVFPDGDAVLLRLQEGGPPFAEVRSSVDARVHLAAGRPLQAVMEVDADGLLLRGRVNGEAIPLRPARALPFRGFAVPLAFTLFHLEAVAPGKITLGWSDVSGVKVLGAPLVEQVTCSDVTLGIREFDASSAAGPPDSEREALLSVGKAVPLSLDPGGPAVAELRAEDDDDAKVTVVGSAGAHERVLWWRDEALIMGWIPAAKLRQAPPASGALGTLSAYGSVLSATRERGEVMTCPRDVPLIAEVMGERATVGTARAGFRLELLARSGGYADVLLVEGGVWLSEGARLLARTSDLIRCRRAGR</sequence>
<feature type="compositionally biased region" description="Low complexity" evidence="1">
    <location>
        <begin position="43"/>
        <end position="53"/>
    </location>
</feature>
<dbReference type="Proteomes" id="UP000067626">
    <property type="component" value="Chromosome"/>
</dbReference>
<protein>
    <submittedName>
        <fullName evidence="2">Uncharacterized protein</fullName>
    </submittedName>
</protein>
<feature type="region of interest" description="Disordered" evidence="1">
    <location>
        <begin position="43"/>
        <end position="62"/>
    </location>
</feature>
<accession>A0A0K1ELD4</accession>
<reference evidence="2 3" key="1">
    <citation type="submission" date="2015-07" db="EMBL/GenBank/DDBJ databases">
        <title>Genome analysis of myxobacterium Chondromyces crocatus Cm c5 reveals a high potential for natural compound synthesis and the genetic basis for the loss of fruiting body formation.</title>
        <authorList>
            <person name="Zaburannyi N."/>
            <person name="Bunk B."/>
            <person name="Maier J."/>
            <person name="Overmann J."/>
            <person name="Mueller R."/>
        </authorList>
    </citation>
    <scope>NUCLEOTIDE SEQUENCE [LARGE SCALE GENOMIC DNA]</scope>
    <source>
        <strain evidence="2 3">Cm c5</strain>
    </source>
</reference>
<evidence type="ECO:0000256" key="1">
    <source>
        <dbReference type="SAM" id="MobiDB-lite"/>
    </source>
</evidence>
<proteinExistence type="predicted"/>
<keyword evidence="3" id="KW-1185">Reference proteome</keyword>
<dbReference type="KEGG" id="ccro:CMC5_056950"/>
<name>A0A0K1ELD4_CHOCO</name>
<gene>
    <name evidence="2" type="ORF">CMC5_056950</name>
</gene>
<dbReference type="EMBL" id="CP012159">
    <property type="protein sequence ID" value="AKT41487.1"/>
    <property type="molecule type" value="Genomic_DNA"/>
</dbReference>
<evidence type="ECO:0000313" key="2">
    <source>
        <dbReference type="EMBL" id="AKT41487.1"/>
    </source>
</evidence>
<dbReference type="AlphaFoldDB" id="A0A0K1ELD4"/>
<dbReference type="OrthoDB" id="5501762at2"/>